<name>A0A7X3LY39_9HYPH</name>
<reference evidence="1 2" key="1">
    <citation type="submission" date="2019-12" db="EMBL/GenBank/DDBJ databases">
        <authorList>
            <person name="Li M."/>
        </authorList>
    </citation>
    <scope>NUCLEOTIDE SEQUENCE [LARGE SCALE GENOMIC DNA]</scope>
    <source>
        <strain evidence="1 2">GBMRC 2046</strain>
    </source>
</reference>
<dbReference type="CDD" id="cd16441">
    <property type="entry name" value="beta_Kdo_transferase_KpsS"/>
    <property type="match status" value="1"/>
</dbReference>
<organism evidence="1 2">
    <name type="scientific">Stappia sediminis</name>
    <dbReference type="NCBI Taxonomy" id="2692190"/>
    <lineage>
        <taxon>Bacteria</taxon>
        <taxon>Pseudomonadati</taxon>
        <taxon>Pseudomonadota</taxon>
        <taxon>Alphaproteobacteria</taxon>
        <taxon>Hyphomicrobiales</taxon>
        <taxon>Stappiaceae</taxon>
        <taxon>Stappia</taxon>
    </lineage>
</organism>
<dbReference type="EMBL" id="WUMV01000009">
    <property type="protein sequence ID" value="MXN67242.1"/>
    <property type="molecule type" value="Genomic_DNA"/>
</dbReference>
<comment type="caution">
    <text evidence="1">The sequence shown here is derived from an EMBL/GenBank/DDBJ whole genome shotgun (WGS) entry which is preliminary data.</text>
</comment>
<dbReference type="GO" id="GO:0015774">
    <property type="term" value="P:polysaccharide transport"/>
    <property type="evidence" value="ECO:0007669"/>
    <property type="project" value="InterPro"/>
</dbReference>
<dbReference type="AlphaFoldDB" id="A0A7X3LY39"/>
<dbReference type="InterPro" id="IPR007833">
    <property type="entry name" value="Capsule_polysaccharide_synth"/>
</dbReference>
<dbReference type="Proteomes" id="UP000433101">
    <property type="component" value="Unassembled WGS sequence"/>
</dbReference>
<dbReference type="Pfam" id="PF05159">
    <property type="entry name" value="Capsule_synth"/>
    <property type="match status" value="1"/>
</dbReference>
<dbReference type="GO" id="GO:0000271">
    <property type="term" value="P:polysaccharide biosynthetic process"/>
    <property type="evidence" value="ECO:0007669"/>
    <property type="project" value="InterPro"/>
</dbReference>
<accession>A0A7X3LY39</accession>
<keyword evidence="2" id="KW-1185">Reference proteome</keyword>
<evidence type="ECO:0000313" key="1">
    <source>
        <dbReference type="EMBL" id="MXN67242.1"/>
    </source>
</evidence>
<proteinExistence type="predicted"/>
<protein>
    <submittedName>
        <fullName evidence="1">Capsular biosynthesis protein</fullName>
    </submittedName>
</protein>
<sequence length="441" mass="48416">MPYAGENAPAAPNATWPTGRRFLFLQGPLSPLFRLIGARLEAAGHEVRRINFCLGDRLCWSGPNTLSFRGKPGEWAGFVAAFLDENAITDLVVHGDRRFYHRVAIDAANAKGIGVIACELGYLRPGWMTVERGGFSTLSHFPDDPSKIREIAATAGPVDLTPMFPGSFVLEAWQDVSYHLANLAGRPFYPFYRRHTPLHPLNDYAAWLMRLSGSRRRRKRAQATERDLLSHGRPFFVVPLQIDGDYQLTAHSPYASMRAALEDIVSSFSRSARNDARLAVKSHPNDNGITNWAKVVAELADRYSLAGRLVFVDGGRLGALLERAAGLVTVNSTAGLEALRVGCSVKPLVPALYDIPGMTHQGDLDSFWNAPEKPDGELIKAFMAAVAATLQARGSIHNRKGLSVAVEEMARRILSDDLNEPGGFVDTPPRLERARKVGVRL</sequence>
<evidence type="ECO:0000313" key="2">
    <source>
        <dbReference type="Proteomes" id="UP000433101"/>
    </source>
</evidence>
<gene>
    <name evidence="1" type="ORF">GR183_20230</name>
</gene>